<dbReference type="Gene3D" id="3.30.565.10">
    <property type="entry name" value="Histidine kinase-like ATPase, C-terminal domain"/>
    <property type="match status" value="1"/>
</dbReference>
<evidence type="ECO:0000256" key="3">
    <source>
        <dbReference type="ARBA" id="ARBA00022553"/>
    </source>
</evidence>
<dbReference type="EC" id="2.7.13.3" evidence="2"/>
<keyword evidence="8" id="KW-0472">Membrane</keyword>
<dbReference type="SUPFAM" id="SSF55874">
    <property type="entry name" value="ATPase domain of HSP90 chaperone/DNA topoisomerase II/histidine kinase"/>
    <property type="match status" value="1"/>
</dbReference>
<dbReference type="InterPro" id="IPR036097">
    <property type="entry name" value="HisK_dim/P_sf"/>
</dbReference>
<evidence type="ECO:0000313" key="10">
    <source>
        <dbReference type="EMBL" id="ELZ32931.1"/>
    </source>
</evidence>
<keyword evidence="3" id="KW-0597">Phosphoprotein</keyword>
<comment type="catalytic activity">
    <reaction evidence="1">
        <text>ATP + protein L-histidine = ADP + protein N-phospho-L-histidine.</text>
        <dbReference type="EC" id="2.7.13.3"/>
    </reaction>
</comment>
<feature type="coiled-coil region" evidence="7">
    <location>
        <begin position="172"/>
        <end position="199"/>
    </location>
</feature>
<dbReference type="PATRIC" id="fig|1227487.5.peg.1178"/>
<dbReference type="InterPro" id="IPR003594">
    <property type="entry name" value="HATPase_dom"/>
</dbReference>
<evidence type="ECO:0000256" key="2">
    <source>
        <dbReference type="ARBA" id="ARBA00012438"/>
    </source>
</evidence>
<dbReference type="InterPro" id="IPR050736">
    <property type="entry name" value="Sensor_HK_Regulatory"/>
</dbReference>
<proteinExistence type="predicted"/>
<dbReference type="GO" id="GO:0000155">
    <property type="term" value="F:phosphorelay sensor kinase activity"/>
    <property type="evidence" value="ECO:0007669"/>
    <property type="project" value="InterPro"/>
</dbReference>
<dbReference type="PANTHER" id="PTHR43711:SF1">
    <property type="entry name" value="HISTIDINE KINASE 1"/>
    <property type="match status" value="1"/>
</dbReference>
<dbReference type="RefSeq" id="WP_008384827.1">
    <property type="nucleotide sequence ID" value="NZ_AOIV01000009.1"/>
</dbReference>
<evidence type="ECO:0000256" key="4">
    <source>
        <dbReference type="ARBA" id="ARBA00022679"/>
    </source>
</evidence>
<evidence type="ECO:0000259" key="9">
    <source>
        <dbReference type="PROSITE" id="PS50109"/>
    </source>
</evidence>
<dbReference type="SUPFAM" id="SSF47384">
    <property type="entry name" value="Homodimeric domain of signal transducing histidine kinase"/>
    <property type="match status" value="1"/>
</dbReference>
<sequence length="344" mass="37106">MTGRRFRWETVAGWTPALVGLGLWGATAAHVLGAESPVDAAAAMWLPLTAGAGFVAVARRRQESRYNGAFALWVLSGIAVGILLNEWFFLLLSSANLRSSVDLLVVNANAIAAIATFTALIGHYYTNMQERVDELRVTNERLEDFASVVSHDLRNPLNIVQGHVALARETGERRHFDAIERATERMEQLIREVLALSRTGDAEVRFEPVDLGSVARKAASTVDDGTVRVVVEGDLTVTANAERLRSLLENLVRNAAEHGGPEVTTVRIGASADGSGFYVEDDGRGIPPVDRERVFEGGYSTGGRGTGFGLSIVRRVAEVHDWAHAAAESETGGARFEFSGVGRP</sequence>
<evidence type="ECO:0000256" key="6">
    <source>
        <dbReference type="ARBA" id="ARBA00023012"/>
    </source>
</evidence>
<dbReference type="InterPro" id="IPR005467">
    <property type="entry name" value="His_kinase_dom"/>
</dbReference>
<dbReference type="SMART" id="SM00387">
    <property type="entry name" value="HATPase_c"/>
    <property type="match status" value="1"/>
</dbReference>
<dbReference type="CDD" id="cd00082">
    <property type="entry name" value="HisKA"/>
    <property type="match status" value="1"/>
</dbReference>
<keyword evidence="5 10" id="KW-0418">Kinase</keyword>
<evidence type="ECO:0000256" key="8">
    <source>
        <dbReference type="SAM" id="Phobius"/>
    </source>
</evidence>
<feature type="domain" description="Histidine kinase" evidence="9">
    <location>
        <begin position="148"/>
        <end position="339"/>
    </location>
</feature>
<dbReference type="CDD" id="cd00075">
    <property type="entry name" value="HATPase"/>
    <property type="match status" value="1"/>
</dbReference>
<feature type="transmembrane region" description="Helical" evidence="8">
    <location>
        <begin position="70"/>
        <end position="92"/>
    </location>
</feature>
<keyword evidence="8" id="KW-0812">Transmembrane</keyword>
<feature type="transmembrane region" description="Helical" evidence="8">
    <location>
        <begin position="104"/>
        <end position="126"/>
    </location>
</feature>
<name>M0DBU0_HALPD</name>
<organism evidence="10 11">
    <name type="scientific">Halogeometricum pallidum JCM 14848</name>
    <dbReference type="NCBI Taxonomy" id="1227487"/>
    <lineage>
        <taxon>Archaea</taxon>
        <taxon>Methanobacteriati</taxon>
        <taxon>Methanobacteriota</taxon>
        <taxon>Stenosarchaea group</taxon>
        <taxon>Halobacteria</taxon>
        <taxon>Halobacteriales</taxon>
        <taxon>Haloferacaceae</taxon>
        <taxon>Halogeometricum</taxon>
    </lineage>
</organism>
<dbReference type="PANTHER" id="PTHR43711">
    <property type="entry name" value="TWO-COMPONENT HISTIDINE KINASE"/>
    <property type="match status" value="1"/>
</dbReference>
<dbReference type="PROSITE" id="PS50109">
    <property type="entry name" value="HIS_KIN"/>
    <property type="match status" value="1"/>
</dbReference>
<dbReference type="eggNOG" id="arCOG02369">
    <property type="taxonomic scope" value="Archaea"/>
</dbReference>
<dbReference type="EMBL" id="AOIV01000009">
    <property type="protein sequence ID" value="ELZ32931.1"/>
    <property type="molecule type" value="Genomic_DNA"/>
</dbReference>
<dbReference type="PRINTS" id="PR00344">
    <property type="entry name" value="BCTRLSENSOR"/>
</dbReference>
<keyword evidence="11" id="KW-1185">Reference proteome</keyword>
<dbReference type="Gene3D" id="1.10.287.130">
    <property type="match status" value="1"/>
</dbReference>
<evidence type="ECO:0000256" key="7">
    <source>
        <dbReference type="SAM" id="Coils"/>
    </source>
</evidence>
<comment type="caution">
    <text evidence="10">The sequence shown here is derived from an EMBL/GenBank/DDBJ whole genome shotgun (WGS) entry which is preliminary data.</text>
</comment>
<dbReference type="Proteomes" id="UP000011513">
    <property type="component" value="Unassembled WGS sequence"/>
</dbReference>
<keyword evidence="6" id="KW-0902">Two-component regulatory system</keyword>
<dbReference type="InterPro" id="IPR003661">
    <property type="entry name" value="HisK_dim/P_dom"/>
</dbReference>
<dbReference type="InParanoid" id="M0DBU0"/>
<keyword evidence="7" id="KW-0175">Coiled coil</keyword>
<accession>M0DBU0</accession>
<dbReference type="SMART" id="SM00388">
    <property type="entry name" value="HisKA"/>
    <property type="match status" value="1"/>
</dbReference>
<evidence type="ECO:0000256" key="5">
    <source>
        <dbReference type="ARBA" id="ARBA00022777"/>
    </source>
</evidence>
<dbReference type="InterPro" id="IPR004358">
    <property type="entry name" value="Sig_transdc_His_kin-like_C"/>
</dbReference>
<dbReference type="OrthoDB" id="8127at2157"/>
<gene>
    <name evidence="10" type="ORF">C474_05775</name>
</gene>
<feature type="transmembrane region" description="Helical" evidence="8">
    <location>
        <begin position="38"/>
        <end position="58"/>
    </location>
</feature>
<keyword evidence="8" id="KW-1133">Transmembrane helix</keyword>
<evidence type="ECO:0000313" key="11">
    <source>
        <dbReference type="Proteomes" id="UP000011513"/>
    </source>
</evidence>
<dbReference type="Pfam" id="PF00512">
    <property type="entry name" value="HisKA"/>
    <property type="match status" value="1"/>
</dbReference>
<reference evidence="10 11" key="1">
    <citation type="journal article" date="2014" name="PLoS Genet.">
        <title>Phylogenetically driven sequencing of extremely halophilic archaea reveals strategies for static and dynamic osmo-response.</title>
        <authorList>
            <person name="Becker E.A."/>
            <person name="Seitzer P.M."/>
            <person name="Tritt A."/>
            <person name="Larsen D."/>
            <person name="Krusor M."/>
            <person name="Yao A.I."/>
            <person name="Wu D."/>
            <person name="Madern D."/>
            <person name="Eisen J.A."/>
            <person name="Darling A.E."/>
            <person name="Facciotti M.T."/>
        </authorList>
    </citation>
    <scope>NUCLEOTIDE SEQUENCE [LARGE SCALE GENOMIC DNA]</scope>
    <source>
        <strain evidence="10 11">JCM 14848</strain>
    </source>
</reference>
<protein>
    <recommendedName>
        <fullName evidence="2">histidine kinase</fullName>
        <ecNumber evidence="2">2.7.13.3</ecNumber>
    </recommendedName>
</protein>
<dbReference type="InterPro" id="IPR036890">
    <property type="entry name" value="HATPase_C_sf"/>
</dbReference>
<dbReference type="Pfam" id="PF02518">
    <property type="entry name" value="HATPase_c"/>
    <property type="match status" value="1"/>
</dbReference>
<dbReference type="AlphaFoldDB" id="M0DBU0"/>
<keyword evidence="4" id="KW-0808">Transferase</keyword>
<evidence type="ECO:0000256" key="1">
    <source>
        <dbReference type="ARBA" id="ARBA00000085"/>
    </source>
</evidence>